<dbReference type="Proteomes" id="UP000594454">
    <property type="component" value="Chromosome 6"/>
</dbReference>
<evidence type="ECO:0000256" key="4">
    <source>
        <dbReference type="ARBA" id="ARBA00022737"/>
    </source>
</evidence>
<evidence type="ECO:0000313" key="17">
    <source>
        <dbReference type="Proteomes" id="UP000594454"/>
    </source>
</evidence>
<dbReference type="SMART" id="SM00355">
    <property type="entry name" value="ZnF_C2H2"/>
    <property type="match status" value="5"/>
</dbReference>
<dbReference type="FunFam" id="3.30.160.60:FF:000100">
    <property type="entry name" value="Zinc finger 45-like"/>
    <property type="match status" value="1"/>
</dbReference>
<reference evidence="16 17" key="1">
    <citation type="submission" date="2020-11" db="EMBL/GenBank/DDBJ databases">
        <authorList>
            <person name="Wallbank WR R."/>
            <person name="Pardo Diaz C."/>
            <person name="Kozak K."/>
            <person name="Martin S."/>
            <person name="Jiggins C."/>
            <person name="Moest M."/>
            <person name="Warren A I."/>
            <person name="Generalovic N T."/>
            <person name="Byers J.R.P. K."/>
            <person name="Montejo-Kovacevich G."/>
            <person name="Yen C E."/>
        </authorList>
    </citation>
    <scope>NUCLEOTIDE SEQUENCE [LARGE SCALE GENOMIC DNA]</scope>
</reference>
<dbReference type="PROSITE" id="PS50157">
    <property type="entry name" value="ZINC_FINGER_C2H2_2"/>
    <property type="match status" value="5"/>
</dbReference>
<evidence type="ECO:0000256" key="6">
    <source>
        <dbReference type="ARBA" id="ARBA00022833"/>
    </source>
</evidence>
<dbReference type="InterPro" id="IPR013087">
    <property type="entry name" value="Znf_C2H2_type"/>
</dbReference>
<comment type="subcellular location">
    <subcellularLocation>
        <location evidence="1">Nucleus</location>
    </subcellularLocation>
</comment>
<dbReference type="FunFam" id="3.30.160.60:FF:000099">
    <property type="entry name" value="Zinc finger protein 79"/>
    <property type="match status" value="1"/>
</dbReference>
<dbReference type="Gene3D" id="3.40.1800.20">
    <property type="match status" value="1"/>
</dbReference>
<evidence type="ECO:0000256" key="11">
    <source>
        <dbReference type="PROSITE-ProRule" id="PRU00042"/>
    </source>
</evidence>
<evidence type="ECO:0000313" key="16">
    <source>
        <dbReference type="EMBL" id="CAD7093451.1"/>
    </source>
</evidence>
<feature type="compositionally biased region" description="Low complexity" evidence="13">
    <location>
        <begin position="392"/>
        <end position="424"/>
    </location>
</feature>
<feature type="binding site" evidence="12">
    <location>
        <position position="10"/>
    </location>
    <ligand>
        <name>Zn(2+)</name>
        <dbReference type="ChEBI" id="CHEBI:29105"/>
    </ligand>
</feature>
<evidence type="ECO:0000256" key="8">
    <source>
        <dbReference type="ARBA" id="ARBA00023125"/>
    </source>
</evidence>
<feature type="binding site" evidence="12">
    <location>
        <position position="56"/>
    </location>
    <ligand>
        <name>Zn(2+)</name>
        <dbReference type="ChEBI" id="CHEBI:29105"/>
    </ligand>
</feature>
<name>A0A7R8V5V1_HERIL</name>
<feature type="region of interest" description="Disordered" evidence="13">
    <location>
        <begin position="385"/>
        <end position="424"/>
    </location>
</feature>
<dbReference type="PROSITE" id="PS00028">
    <property type="entry name" value="ZINC_FINGER_C2H2_1"/>
    <property type="match status" value="5"/>
</dbReference>
<dbReference type="SMART" id="SM00868">
    <property type="entry name" value="zf-AD"/>
    <property type="match status" value="1"/>
</dbReference>
<evidence type="ECO:0000256" key="9">
    <source>
        <dbReference type="ARBA" id="ARBA00023163"/>
    </source>
</evidence>
<evidence type="ECO:0000256" key="7">
    <source>
        <dbReference type="ARBA" id="ARBA00023015"/>
    </source>
</evidence>
<evidence type="ECO:0000256" key="12">
    <source>
        <dbReference type="PROSITE-ProRule" id="PRU01263"/>
    </source>
</evidence>
<feature type="region of interest" description="Disordered" evidence="13">
    <location>
        <begin position="135"/>
        <end position="225"/>
    </location>
</feature>
<dbReference type="Gene3D" id="3.30.160.60">
    <property type="entry name" value="Classic Zinc Finger"/>
    <property type="match status" value="5"/>
</dbReference>
<dbReference type="InterPro" id="IPR036236">
    <property type="entry name" value="Znf_C2H2_sf"/>
</dbReference>
<dbReference type="PROSITE" id="PS51915">
    <property type="entry name" value="ZAD"/>
    <property type="match status" value="1"/>
</dbReference>
<evidence type="ECO:0000259" key="15">
    <source>
        <dbReference type="PROSITE" id="PS51915"/>
    </source>
</evidence>
<keyword evidence="10" id="KW-0539">Nucleus</keyword>
<comment type="similarity">
    <text evidence="2">Belongs to the krueppel C2H2-type zinc-finger protein family.</text>
</comment>
<dbReference type="FunFam" id="3.30.160.60:FF:002343">
    <property type="entry name" value="Zinc finger protein 33A"/>
    <property type="match status" value="1"/>
</dbReference>
<protein>
    <submittedName>
        <fullName evidence="16">Uncharacterized protein</fullName>
    </submittedName>
</protein>
<dbReference type="Pfam" id="PF00096">
    <property type="entry name" value="zf-C2H2"/>
    <property type="match status" value="4"/>
</dbReference>
<dbReference type="GO" id="GO:0006355">
    <property type="term" value="P:regulation of DNA-templated transcription"/>
    <property type="evidence" value="ECO:0007669"/>
    <property type="project" value="UniProtKB-ARBA"/>
</dbReference>
<feature type="domain" description="C2H2-type" evidence="14">
    <location>
        <begin position="276"/>
        <end position="303"/>
    </location>
</feature>
<feature type="compositionally biased region" description="Basic and acidic residues" evidence="13">
    <location>
        <begin position="171"/>
        <end position="181"/>
    </location>
</feature>
<dbReference type="InParanoid" id="A0A7R8V5V1"/>
<keyword evidence="17" id="KW-1185">Reference proteome</keyword>
<evidence type="ECO:0000256" key="10">
    <source>
        <dbReference type="ARBA" id="ARBA00023242"/>
    </source>
</evidence>
<evidence type="ECO:0000256" key="3">
    <source>
        <dbReference type="ARBA" id="ARBA00022723"/>
    </source>
</evidence>
<evidence type="ECO:0000256" key="1">
    <source>
        <dbReference type="ARBA" id="ARBA00004123"/>
    </source>
</evidence>
<keyword evidence="4" id="KW-0677">Repeat</keyword>
<dbReference type="InterPro" id="IPR012934">
    <property type="entry name" value="Znf_AD"/>
</dbReference>
<dbReference type="SUPFAM" id="SSF57716">
    <property type="entry name" value="Glucocorticoid receptor-like (DNA-binding domain)"/>
    <property type="match status" value="1"/>
</dbReference>
<feature type="region of interest" description="Disordered" evidence="13">
    <location>
        <begin position="449"/>
        <end position="474"/>
    </location>
</feature>
<feature type="compositionally biased region" description="Low complexity" evidence="13">
    <location>
        <begin position="450"/>
        <end position="463"/>
    </location>
</feature>
<keyword evidence="6 12" id="KW-0862">Zinc</keyword>
<feature type="domain" description="C2H2-type" evidence="14">
    <location>
        <begin position="304"/>
        <end position="331"/>
    </location>
</feature>
<feature type="compositionally biased region" description="Acidic residues" evidence="13">
    <location>
        <begin position="135"/>
        <end position="154"/>
    </location>
</feature>
<dbReference type="FunFam" id="3.30.160.60:FF:000931">
    <property type="entry name" value="zinc finger protein 697"/>
    <property type="match status" value="1"/>
</dbReference>
<sequence length="479" mass="53965">MKFKLNWSVCRVCLKEGEELSTIFAKDENDVVVADKIMECGGITITRDTNLPQEICKKCSAFLSVAYKFRITCKSSDEVLRSFAEKKVESDVEDDVKDVNSLDKLADHFSENEIDLHDYSETVTVFENPVPEFLENVDDEDMDDHDNDDDDNDSTYEPPKEEVERDDDSDTEKPKREVKIEGDEDAPPRRKRGRPKKTDPPREKPAGTGKGRGPRGPRVKKETSKTLAMDSDGTPVIKYRNLNEKPQHICDVCGNVYKMRYSLDNHMRWHRKEKPYDCEICGAAFGLNSQLTRHMRTHTGQKPYECQYCGRRFSDLGTKNKHERTHTGERPYKCETCGKTFTYSHVLSAHKLTHTGEKRYSCDECGKRFTRAHHLKAHLSTLIHQKPSAEKQAAASATQPSQTLVATPGPAPTSSTAVTTTTTDPAPITMAVPAQVPDIKVQILPSQIMSNSNDSSHNSNPGNPTANMERAQPLPLFLF</sequence>
<evidence type="ECO:0000256" key="2">
    <source>
        <dbReference type="ARBA" id="ARBA00006991"/>
    </source>
</evidence>
<dbReference type="OrthoDB" id="6077919at2759"/>
<feature type="domain" description="C2H2-type" evidence="14">
    <location>
        <begin position="248"/>
        <end position="275"/>
    </location>
</feature>
<keyword evidence="5 11" id="KW-0863">Zinc-finger</keyword>
<feature type="binding site" evidence="12">
    <location>
        <position position="13"/>
    </location>
    <ligand>
        <name>Zn(2+)</name>
        <dbReference type="ChEBI" id="CHEBI:29105"/>
    </ligand>
</feature>
<evidence type="ECO:0000259" key="14">
    <source>
        <dbReference type="PROSITE" id="PS50157"/>
    </source>
</evidence>
<keyword evidence="3 12" id="KW-0479">Metal-binding</keyword>
<feature type="domain" description="ZAD" evidence="15">
    <location>
        <begin position="8"/>
        <end position="83"/>
    </location>
</feature>
<dbReference type="SUPFAM" id="SSF57667">
    <property type="entry name" value="beta-beta-alpha zinc fingers"/>
    <property type="match status" value="3"/>
</dbReference>
<dbReference type="GO" id="GO:0008270">
    <property type="term" value="F:zinc ion binding"/>
    <property type="evidence" value="ECO:0007669"/>
    <property type="project" value="UniProtKB-UniRule"/>
</dbReference>
<organism evidence="16 17">
    <name type="scientific">Hermetia illucens</name>
    <name type="common">Black soldier fly</name>
    <dbReference type="NCBI Taxonomy" id="343691"/>
    <lineage>
        <taxon>Eukaryota</taxon>
        <taxon>Metazoa</taxon>
        <taxon>Ecdysozoa</taxon>
        <taxon>Arthropoda</taxon>
        <taxon>Hexapoda</taxon>
        <taxon>Insecta</taxon>
        <taxon>Pterygota</taxon>
        <taxon>Neoptera</taxon>
        <taxon>Endopterygota</taxon>
        <taxon>Diptera</taxon>
        <taxon>Brachycera</taxon>
        <taxon>Stratiomyomorpha</taxon>
        <taxon>Stratiomyidae</taxon>
        <taxon>Hermetiinae</taxon>
        <taxon>Hermetia</taxon>
    </lineage>
</organism>
<feature type="binding site" evidence="12">
    <location>
        <position position="59"/>
    </location>
    <ligand>
        <name>Zn(2+)</name>
        <dbReference type="ChEBI" id="CHEBI:29105"/>
    </ligand>
</feature>
<dbReference type="Pfam" id="PF07776">
    <property type="entry name" value="zf-AD"/>
    <property type="match status" value="1"/>
</dbReference>
<keyword evidence="9" id="KW-0804">Transcription</keyword>
<keyword evidence="8" id="KW-0238">DNA-binding</keyword>
<dbReference type="EMBL" id="LR899014">
    <property type="protein sequence ID" value="CAD7093451.1"/>
    <property type="molecule type" value="Genomic_DNA"/>
</dbReference>
<dbReference type="FunCoup" id="A0A7R8V5V1">
    <property type="interactions" value="660"/>
</dbReference>
<feature type="domain" description="C2H2-type" evidence="14">
    <location>
        <begin position="332"/>
        <end position="359"/>
    </location>
</feature>
<evidence type="ECO:0000256" key="13">
    <source>
        <dbReference type="SAM" id="MobiDB-lite"/>
    </source>
</evidence>
<dbReference type="InterPro" id="IPR050331">
    <property type="entry name" value="Zinc_finger"/>
</dbReference>
<dbReference type="AlphaFoldDB" id="A0A7R8V5V1"/>
<gene>
    <name evidence="16" type="ORF">HERILL_LOCUS15732</name>
</gene>
<feature type="compositionally biased region" description="Basic and acidic residues" evidence="13">
    <location>
        <begin position="196"/>
        <end position="205"/>
    </location>
</feature>
<dbReference type="Pfam" id="PF13912">
    <property type="entry name" value="zf-C2H2_6"/>
    <property type="match status" value="1"/>
</dbReference>
<proteinExistence type="inferred from homology"/>
<dbReference type="PANTHER" id="PTHR16515">
    <property type="entry name" value="PR DOMAIN ZINC FINGER PROTEIN"/>
    <property type="match status" value="1"/>
</dbReference>
<dbReference type="GO" id="GO:0005634">
    <property type="term" value="C:nucleus"/>
    <property type="evidence" value="ECO:0007669"/>
    <property type="project" value="UniProtKB-SubCell"/>
</dbReference>
<evidence type="ECO:0000256" key="5">
    <source>
        <dbReference type="ARBA" id="ARBA00022771"/>
    </source>
</evidence>
<dbReference type="GO" id="GO:0003677">
    <property type="term" value="F:DNA binding"/>
    <property type="evidence" value="ECO:0007669"/>
    <property type="project" value="UniProtKB-KW"/>
</dbReference>
<dbReference type="PANTHER" id="PTHR16515:SF49">
    <property type="entry name" value="GASTRULA ZINC FINGER PROTEIN XLCGF49.1-LIKE-RELATED"/>
    <property type="match status" value="1"/>
</dbReference>
<accession>A0A7R8V5V1</accession>
<keyword evidence="7" id="KW-0805">Transcription regulation</keyword>
<feature type="domain" description="C2H2-type" evidence="14">
    <location>
        <begin position="360"/>
        <end position="387"/>
    </location>
</feature>